<name>A0A2I1EAT4_9GLOM</name>
<dbReference type="VEuPathDB" id="FungiDB:RhiirA1_465658"/>
<dbReference type="OrthoDB" id="2432601at2759"/>
<evidence type="ECO:0000313" key="1">
    <source>
        <dbReference type="EMBL" id="PKC62058.1"/>
    </source>
</evidence>
<dbReference type="VEuPathDB" id="FungiDB:RhiirFUN_009763"/>
<comment type="caution">
    <text evidence="1">The sequence shown here is derived from an EMBL/GenBank/DDBJ whole genome shotgun (WGS) entry which is preliminary data.</text>
</comment>
<sequence length="109" mass="13242">MKKLPQQIIDIPELYCLLMNFIPTSFTYLFKAAKISKDITKKILLKFLFDLHKDIYESIWKLRAIAWKQFKKDHEITKKSFTNYRRNHHHDSTRRLRQSEFNNINNING</sequence>
<protein>
    <submittedName>
        <fullName evidence="1">Uncharacterized protein</fullName>
    </submittedName>
</protein>
<evidence type="ECO:0000313" key="2">
    <source>
        <dbReference type="Proteomes" id="UP000232688"/>
    </source>
</evidence>
<dbReference type="EMBL" id="LLXH01000904">
    <property type="protein sequence ID" value="PKC62058.1"/>
    <property type="molecule type" value="Genomic_DNA"/>
</dbReference>
<gene>
    <name evidence="1" type="ORF">RhiirA1_465658</name>
</gene>
<dbReference type="AlphaFoldDB" id="A0A2I1EAT4"/>
<organism evidence="1 2">
    <name type="scientific">Rhizophagus irregularis</name>
    <dbReference type="NCBI Taxonomy" id="588596"/>
    <lineage>
        <taxon>Eukaryota</taxon>
        <taxon>Fungi</taxon>
        <taxon>Fungi incertae sedis</taxon>
        <taxon>Mucoromycota</taxon>
        <taxon>Glomeromycotina</taxon>
        <taxon>Glomeromycetes</taxon>
        <taxon>Glomerales</taxon>
        <taxon>Glomeraceae</taxon>
        <taxon>Rhizophagus</taxon>
    </lineage>
</organism>
<reference evidence="1 2" key="1">
    <citation type="submission" date="2017-10" db="EMBL/GenBank/DDBJ databases">
        <title>Extensive intraspecific genome diversity in a model arbuscular mycorrhizal fungus.</title>
        <authorList>
            <person name="Chen E.C.H."/>
            <person name="Morin E."/>
            <person name="Baudet D."/>
            <person name="Noel J."/>
            <person name="Ndikumana S."/>
            <person name="Charron P."/>
            <person name="St-Onge C."/>
            <person name="Giorgi J."/>
            <person name="Grigoriev I.V."/>
            <person name="Roux C."/>
            <person name="Martin F.M."/>
            <person name="Corradi N."/>
        </authorList>
    </citation>
    <scope>NUCLEOTIDE SEQUENCE [LARGE SCALE GENOMIC DNA]</scope>
    <source>
        <strain evidence="1 2">A1</strain>
    </source>
</reference>
<proteinExistence type="predicted"/>
<accession>A0A2I1EAT4</accession>
<reference evidence="1 2" key="2">
    <citation type="submission" date="2017-10" db="EMBL/GenBank/DDBJ databases">
        <title>Genome analyses suggest a sexual origin of heterokaryosis in a supposedly ancient asexual fungus.</title>
        <authorList>
            <person name="Corradi N."/>
            <person name="Sedzielewska K."/>
            <person name="Noel J."/>
            <person name="Charron P."/>
            <person name="Farinelli L."/>
            <person name="Marton T."/>
            <person name="Kruger M."/>
            <person name="Pelin A."/>
            <person name="Brachmann A."/>
            <person name="Corradi N."/>
        </authorList>
    </citation>
    <scope>NUCLEOTIDE SEQUENCE [LARGE SCALE GENOMIC DNA]</scope>
    <source>
        <strain evidence="1 2">A1</strain>
    </source>
</reference>
<dbReference type="Proteomes" id="UP000232688">
    <property type="component" value="Unassembled WGS sequence"/>
</dbReference>